<dbReference type="Gene3D" id="3.90.640.10">
    <property type="entry name" value="Actin, Chain A, domain 4"/>
    <property type="match status" value="1"/>
</dbReference>
<comment type="subcellular location">
    <subcellularLocation>
        <location evidence="1">Cytoplasm</location>
    </subcellularLocation>
</comment>
<dbReference type="InterPro" id="IPR004000">
    <property type="entry name" value="Actin"/>
</dbReference>
<evidence type="ECO:0000313" key="10">
    <source>
        <dbReference type="Proteomes" id="UP001165120"/>
    </source>
</evidence>
<dbReference type="CDD" id="cd10210">
    <property type="entry name" value="ASKHA_NBD_Arp6"/>
    <property type="match status" value="1"/>
</dbReference>
<comment type="subunit">
    <text evidence="6">Component of the SWR1 chromatin remodeling complex.</text>
</comment>
<feature type="region of interest" description="Disordered" evidence="8">
    <location>
        <begin position="306"/>
        <end position="327"/>
    </location>
</feature>
<dbReference type="Gene3D" id="2.30.36.70">
    <property type="entry name" value="Actin, Chain A, domain 2"/>
    <property type="match status" value="1"/>
</dbReference>
<sequence length="487" mass="55731">MTYNIVIDNGSYEVKVGAAGQDFPDHIPNCCIRSSDKNVILGSQLEDLNDYSGIHIRRPIEKNQLTQWYLEKQIWDNHFISRPDSSGDPNDYLFDNNLIYMESPASLNKFSTFSDQVIFEEYGVRNYYRCFGSSLIPWLDMDSTVETKMDGAPSETAGEDLKANIGNSGNLQVSDTQHAFKDFQLVIDSGFDSTWVVPMIYGLPFYEGIRRMPIAGRVLTSYLREMISFRHYNVTDETILVNNLKERACYVSTDYDLSLKKVEKLRQNPRLLFSIDKLKANNLNNIVVDYILPDYKNSKTGYVVDPNSNSSNFKKNTNDDLSDDEFDDPSERQVLRLFDERFAIPELLFHPELAGLHKSGLVRTIQDCLSNVPELLRPLLLANIVVVGGSSNLPGFKERLIKDLRELSPLGHEVKIGNYSNSSNKGENHDFFTKKYGSKSQDYSWYGGVAMFEKDGFNKVSISKQEYFENGVDYCRQKFQYKYKSNA</sequence>
<protein>
    <recommendedName>
        <fullName evidence="3">Actin-like protein ARP6</fullName>
    </recommendedName>
    <alternativeName>
        <fullName evidence="7">Actin-like protein arp6</fullName>
    </alternativeName>
</protein>
<dbReference type="GO" id="GO:0005634">
    <property type="term" value="C:nucleus"/>
    <property type="evidence" value="ECO:0007669"/>
    <property type="project" value="UniProtKB-ARBA"/>
</dbReference>
<comment type="caution">
    <text evidence="9">The sequence shown here is derived from an EMBL/GenBank/DDBJ whole genome shotgun (WGS) entry which is preliminary data.</text>
</comment>
<dbReference type="FunFam" id="3.90.640.10:FF:000014">
    <property type="entry name" value="Putative actin-related protein 6"/>
    <property type="match status" value="1"/>
</dbReference>
<evidence type="ECO:0000313" key="9">
    <source>
        <dbReference type="EMBL" id="GME68996.1"/>
    </source>
</evidence>
<evidence type="ECO:0000256" key="5">
    <source>
        <dbReference type="ARBA" id="ARBA00025222"/>
    </source>
</evidence>
<evidence type="ECO:0000256" key="6">
    <source>
        <dbReference type="ARBA" id="ARBA00063309"/>
    </source>
</evidence>
<keyword evidence="10" id="KW-1185">Reference proteome</keyword>
<reference evidence="9" key="1">
    <citation type="submission" date="2023-04" db="EMBL/GenBank/DDBJ databases">
        <title>Candida boidinii NBRC 10035.</title>
        <authorList>
            <person name="Ichikawa N."/>
            <person name="Sato H."/>
            <person name="Tonouchi N."/>
        </authorList>
    </citation>
    <scope>NUCLEOTIDE SEQUENCE</scope>
    <source>
        <strain evidence="9">NBRC 10035</strain>
    </source>
</reference>
<dbReference type="Gene3D" id="3.30.420.40">
    <property type="match status" value="2"/>
</dbReference>
<organism evidence="9 10">
    <name type="scientific">Candida boidinii</name>
    <name type="common">Yeast</name>
    <dbReference type="NCBI Taxonomy" id="5477"/>
    <lineage>
        <taxon>Eukaryota</taxon>
        <taxon>Fungi</taxon>
        <taxon>Dikarya</taxon>
        <taxon>Ascomycota</taxon>
        <taxon>Saccharomycotina</taxon>
        <taxon>Pichiomycetes</taxon>
        <taxon>Pichiales</taxon>
        <taxon>Pichiaceae</taxon>
        <taxon>Ogataea</taxon>
        <taxon>Ogataea/Candida clade</taxon>
    </lineage>
</organism>
<comment type="function">
    <text evidence="5">Component of the SWR1 complex which mediates the ATP-dependent exchange of histone H2A for the H2A variant HZT1 leading to transcriptional regulation of selected genes by chromatin remodeling. Involved in chromosome stability.</text>
</comment>
<evidence type="ECO:0000256" key="7">
    <source>
        <dbReference type="ARBA" id="ARBA00073820"/>
    </source>
</evidence>
<evidence type="ECO:0000256" key="8">
    <source>
        <dbReference type="SAM" id="MobiDB-lite"/>
    </source>
</evidence>
<gene>
    <name evidence="9" type="ORF">Cboi02_000200600</name>
</gene>
<dbReference type="SUPFAM" id="SSF53067">
    <property type="entry name" value="Actin-like ATPase domain"/>
    <property type="match status" value="2"/>
</dbReference>
<dbReference type="GO" id="GO:0005737">
    <property type="term" value="C:cytoplasm"/>
    <property type="evidence" value="ECO:0007669"/>
    <property type="project" value="UniProtKB-SubCell"/>
</dbReference>
<dbReference type="SMART" id="SM00268">
    <property type="entry name" value="ACTIN"/>
    <property type="match status" value="1"/>
</dbReference>
<dbReference type="AlphaFoldDB" id="A0A9W6T134"/>
<comment type="similarity">
    <text evidence="2">Belongs to the actin family. ARP6 subfamily.</text>
</comment>
<dbReference type="Pfam" id="PF00022">
    <property type="entry name" value="Actin"/>
    <property type="match status" value="1"/>
</dbReference>
<evidence type="ECO:0000256" key="3">
    <source>
        <dbReference type="ARBA" id="ARBA00018633"/>
    </source>
</evidence>
<keyword evidence="4" id="KW-0963">Cytoplasm</keyword>
<dbReference type="EMBL" id="BSXN01000547">
    <property type="protein sequence ID" value="GME68996.1"/>
    <property type="molecule type" value="Genomic_DNA"/>
</dbReference>
<dbReference type="InterPro" id="IPR043129">
    <property type="entry name" value="ATPase_NBD"/>
</dbReference>
<evidence type="ECO:0000256" key="1">
    <source>
        <dbReference type="ARBA" id="ARBA00004496"/>
    </source>
</evidence>
<dbReference type="Proteomes" id="UP001165120">
    <property type="component" value="Unassembled WGS sequence"/>
</dbReference>
<evidence type="ECO:0000256" key="2">
    <source>
        <dbReference type="ARBA" id="ARBA00005665"/>
    </source>
</evidence>
<accession>A0A9W6T134</accession>
<evidence type="ECO:0000256" key="4">
    <source>
        <dbReference type="ARBA" id="ARBA00022490"/>
    </source>
</evidence>
<dbReference type="PANTHER" id="PTHR11937">
    <property type="entry name" value="ACTIN"/>
    <property type="match status" value="1"/>
</dbReference>
<name>A0A9W6T134_CANBO</name>
<proteinExistence type="inferred from homology"/>